<dbReference type="GO" id="GO:0005524">
    <property type="term" value="F:ATP binding"/>
    <property type="evidence" value="ECO:0007669"/>
    <property type="project" value="InterPro"/>
</dbReference>
<sequence>MKVEQIWWREISAEDFHVMEKSGRGLRGRSVLEIPQVPGLLEFLGQDRRLAADQWQDVRIVPHVIGESEAAAPLVFRAQRRQGGYELTAQNRHDERHERHPAWLPGRGGWPSHLRVPHSVDDAKSILADIGGMHVYVARAESGQYFAGTTTGTATPVGWPSSCRPLFSGVGSGVITPGSGSVKALTPLARKILDAFRDRKSVLVYGPPATGKTHAVAQVRQILDEAWTSGESIDIDPSRPEQPFVSGFESSPIATPVITDWVTFHQDYGYEDFIVGLRPTGEGIRLAPFAGRLLDLAIRLDRQGNGASLLVIDEINRGNVPKILGDFMTYMDDSYRRAADGSSRQAIPVNLPKVQRSPTGDPVTEPIWLISGDSYMLPQPWFFPHDMHILATMNSVDRAVAPLDSAIGRRFERIDAYADLDFLAEHLGVSLEVATAPDIDAESWTPQAAAVALLAYLNDEITERLGQDYELGHLYFWKIATWEDLKRVWDHDIWPQIRDRFGARPDQLADLLRVNARNAPQNYPFRTRTLTGRALAVDPLMRRSDEDTAITLDFLVRG</sequence>
<dbReference type="Gene3D" id="3.40.50.300">
    <property type="entry name" value="P-loop containing nucleotide triphosphate hydrolases"/>
    <property type="match status" value="1"/>
</dbReference>
<proteinExistence type="predicted"/>
<evidence type="ECO:0000313" key="3">
    <source>
        <dbReference type="Proteomes" id="UP000321769"/>
    </source>
</evidence>
<evidence type="ECO:0000313" key="2">
    <source>
        <dbReference type="EMBL" id="GEO87852.1"/>
    </source>
</evidence>
<dbReference type="GO" id="GO:0016887">
    <property type="term" value="F:ATP hydrolysis activity"/>
    <property type="evidence" value="ECO:0007669"/>
    <property type="project" value="InterPro"/>
</dbReference>
<name>A0A512HQX2_9ACTN</name>
<dbReference type="SUPFAM" id="SSF52540">
    <property type="entry name" value="P-loop containing nucleoside triphosphate hydrolases"/>
    <property type="match status" value="1"/>
</dbReference>
<reference evidence="2 3" key="1">
    <citation type="submission" date="2019-07" db="EMBL/GenBank/DDBJ databases">
        <title>Whole genome shotgun sequence of Aeromicrobium flavum NBRC 107625.</title>
        <authorList>
            <person name="Hosoyama A."/>
            <person name="Uohara A."/>
            <person name="Ohji S."/>
            <person name="Ichikawa N."/>
        </authorList>
    </citation>
    <scope>NUCLEOTIDE SEQUENCE [LARGE SCALE GENOMIC DNA]</scope>
    <source>
        <strain evidence="2 3">NBRC 107625</strain>
    </source>
</reference>
<dbReference type="PANTHER" id="PTHR37291:SF1">
    <property type="entry name" value="TYPE IV METHYL-DIRECTED RESTRICTION ENZYME ECOKMCRB SUBUNIT"/>
    <property type="match status" value="1"/>
</dbReference>
<dbReference type="InterPro" id="IPR052934">
    <property type="entry name" value="Methyl-DNA_Rec/Restrict_Enz"/>
</dbReference>
<dbReference type="OrthoDB" id="9781481at2"/>
<organism evidence="2 3">
    <name type="scientific">Aeromicrobium flavum</name>
    <dbReference type="NCBI Taxonomy" id="416568"/>
    <lineage>
        <taxon>Bacteria</taxon>
        <taxon>Bacillati</taxon>
        <taxon>Actinomycetota</taxon>
        <taxon>Actinomycetes</taxon>
        <taxon>Propionibacteriales</taxon>
        <taxon>Nocardioidaceae</taxon>
        <taxon>Aeromicrobium</taxon>
    </lineage>
</organism>
<feature type="domain" description="ATPase dynein-related AAA" evidence="1">
    <location>
        <begin position="263"/>
        <end position="411"/>
    </location>
</feature>
<dbReference type="EMBL" id="BJZQ01000001">
    <property type="protein sequence ID" value="GEO87852.1"/>
    <property type="molecule type" value="Genomic_DNA"/>
</dbReference>
<dbReference type="Pfam" id="PF07728">
    <property type="entry name" value="AAA_5"/>
    <property type="match status" value="1"/>
</dbReference>
<comment type="caution">
    <text evidence="2">The sequence shown here is derived from an EMBL/GenBank/DDBJ whole genome shotgun (WGS) entry which is preliminary data.</text>
</comment>
<dbReference type="InterPro" id="IPR011704">
    <property type="entry name" value="ATPase_dyneun-rel_AAA"/>
</dbReference>
<dbReference type="Proteomes" id="UP000321769">
    <property type="component" value="Unassembled WGS sequence"/>
</dbReference>
<dbReference type="InterPro" id="IPR027417">
    <property type="entry name" value="P-loop_NTPase"/>
</dbReference>
<accession>A0A512HQX2</accession>
<keyword evidence="3" id="KW-1185">Reference proteome</keyword>
<protein>
    <recommendedName>
        <fullName evidence="1">ATPase dynein-related AAA domain-containing protein</fullName>
    </recommendedName>
</protein>
<dbReference type="RefSeq" id="WP_146825207.1">
    <property type="nucleotide sequence ID" value="NZ_BAAAYQ010000001.1"/>
</dbReference>
<dbReference type="AlphaFoldDB" id="A0A512HQX2"/>
<gene>
    <name evidence="2" type="ORF">AFL01nite_01790</name>
</gene>
<evidence type="ECO:0000259" key="1">
    <source>
        <dbReference type="Pfam" id="PF07728"/>
    </source>
</evidence>
<dbReference type="PANTHER" id="PTHR37291">
    <property type="entry name" value="5-METHYLCYTOSINE-SPECIFIC RESTRICTION ENZYME B"/>
    <property type="match status" value="1"/>
</dbReference>